<keyword evidence="2" id="KW-1185">Reference proteome</keyword>
<proteinExistence type="predicted"/>
<protein>
    <submittedName>
        <fullName evidence="1">Uncharacterized protein</fullName>
    </submittedName>
</protein>
<dbReference type="Proteomes" id="UP000006265">
    <property type="component" value="Unassembled WGS sequence"/>
</dbReference>
<evidence type="ECO:0000313" key="2">
    <source>
        <dbReference type="Proteomes" id="UP000006265"/>
    </source>
</evidence>
<dbReference type="PATRIC" id="fig|1122247.3.peg.2000"/>
<comment type="caution">
    <text evidence="1">The sequence shown here is derived from an EMBL/GenBank/DDBJ whole genome shotgun (WGS) entry which is preliminary data.</text>
</comment>
<reference evidence="1 2" key="1">
    <citation type="journal article" date="2012" name="J. Bacteriol.">
        <title>Genome sequence of Mycobacterium hassiacum DSM 44199, a rare source of heat-stable mycobacterial proteins.</title>
        <authorList>
            <person name="Tiago I."/>
            <person name="Maranha A."/>
            <person name="Mendes V."/>
            <person name="Alarico S."/>
            <person name="Moynihan P.J."/>
            <person name="Clarke A.J."/>
            <person name="Macedo-Ribeiro S."/>
            <person name="Pereira P.J."/>
            <person name="Empadinhas N."/>
        </authorList>
    </citation>
    <scope>NUCLEOTIDE SEQUENCE [LARGE SCALE GENOMIC DNA]</scope>
    <source>
        <strain evidence="2">DSM 44199 / CIP 105218 / JCM 12690 / 3849</strain>
    </source>
</reference>
<accession>K5BGC4</accession>
<dbReference type="EMBL" id="AMRA01000053">
    <property type="protein sequence ID" value="EKF23886.1"/>
    <property type="molecule type" value="Genomic_DNA"/>
</dbReference>
<gene>
    <name evidence="1" type="ORF">C731_2079</name>
</gene>
<dbReference type="RefSeq" id="WP_005627237.1">
    <property type="nucleotide sequence ID" value="NZ_AMRA01000053.1"/>
</dbReference>
<name>K5BGC4_MYCHD</name>
<dbReference type="AlphaFoldDB" id="K5BGC4"/>
<dbReference type="STRING" id="1122247.GCA_000379865_00095"/>
<sequence>MSRLETLCGNLELGDAETLTADRVRDAPARYEAVLRPIARRLWFTAAESIDLPDCSGR</sequence>
<organism evidence="1 2">
    <name type="scientific">Mycolicibacterium hassiacum (strain DSM 44199 / CIP 105218 / JCM 12690 / 3849)</name>
    <name type="common">Mycobacterium hassiacum</name>
    <dbReference type="NCBI Taxonomy" id="1122247"/>
    <lineage>
        <taxon>Bacteria</taxon>
        <taxon>Bacillati</taxon>
        <taxon>Actinomycetota</taxon>
        <taxon>Actinomycetes</taxon>
        <taxon>Mycobacteriales</taxon>
        <taxon>Mycobacteriaceae</taxon>
        <taxon>Mycolicibacterium</taxon>
    </lineage>
</organism>
<evidence type="ECO:0000313" key="1">
    <source>
        <dbReference type="EMBL" id="EKF23886.1"/>
    </source>
</evidence>